<accession>A0ABR2ZAB9</accession>
<evidence type="ECO:0000313" key="3">
    <source>
        <dbReference type="EMBL" id="KAL0058300.1"/>
    </source>
</evidence>
<dbReference type="PANTHER" id="PTHR36223:SF1">
    <property type="entry name" value="TRANSCRIPTION ELONGATION FACTOR EAF N-TERMINAL DOMAIN-CONTAINING PROTEIN"/>
    <property type="match status" value="1"/>
</dbReference>
<comment type="caution">
    <text evidence="3">The sequence shown here is derived from an EMBL/GenBank/DDBJ whole genome shotgun (WGS) entry which is preliminary data.</text>
</comment>
<dbReference type="PANTHER" id="PTHR36223">
    <property type="entry name" value="BETA-LACTAMASE-TYPE TRANSPEPTIDASE FOLD DOMAIN CONTAINING PROTEIN"/>
    <property type="match status" value="1"/>
</dbReference>
<proteinExistence type="predicted"/>
<dbReference type="Pfam" id="PF25534">
    <property type="entry name" value="DUF7918"/>
    <property type="match status" value="1"/>
</dbReference>
<dbReference type="EMBL" id="JBBXMP010000335">
    <property type="protein sequence ID" value="KAL0058300.1"/>
    <property type="molecule type" value="Genomic_DNA"/>
</dbReference>
<sequence length="284" mass="31952">MPRIGDFSASIRVDRNDLEEYDVQFDEANRTTTCWVASEAGKDYAVISTNHRSPFSTSADVEIDGRQCGGLITERIPIGNLRVVTTNDGLYTTSTTKVPFTFANITTSDEQALLSAPATPDVGLIKLTMHNVYVWGREEYTSIKTPDTRTFHEKTKKGISHQTSFEHSVPVPEVRAILSDKLGPPVATFHFRYRPLGILQAQDIAPRPPPTLRTSSSPPRTTPQRTSRKRYKIELESDGERLEELQREKDSIRAKQSQRGGERPRKKIKREPIVGETIDLTLDD</sequence>
<evidence type="ECO:0000256" key="1">
    <source>
        <dbReference type="SAM" id="MobiDB-lite"/>
    </source>
</evidence>
<gene>
    <name evidence="3" type="ORF">AAF712_015034</name>
</gene>
<feature type="domain" description="DUF7918" evidence="2">
    <location>
        <begin position="8"/>
        <end position="207"/>
    </location>
</feature>
<evidence type="ECO:0000313" key="4">
    <source>
        <dbReference type="Proteomes" id="UP001437256"/>
    </source>
</evidence>
<feature type="region of interest" description="Disordered" evidence="1">
    <location>
        <begin position="200"/>
        <end position="284"/>
    </location>
</feature>
<name>A0ABR2ZAB9_9AGAR</name>
<feature type="compositionally biased region" description="Basic and acidic residues" evidence="1">
    <location>
        <begin position="232"/>
        <end position="253"/>
    </location>
</feature>
<feature type="compositionally biased region" description="Low complexity" evidence="1">
    <location>
        <begin position="212"/>
        <end position="225"/>
    </location>
</feature>
<dbReference type="Proteomes" id="UP001437256">
    <property type="component" value="Unassembled WGS sequence"/>
</dbReference>
<organism evidence="3 4">
    <name type="scientific">Marasmius tenuissimus</name>
    <dbReference type="NCBI Taxonomy" id="585030"/>
    <lineage>
        <taxon>Eukaryota</taxon>
        <taxon>Fungi</taxon>
        <taxon>Dikarya</taxon>
        <taxon>Basidiomycota</taxon>
        <taxon>Agaricomycotina</taxon>
        <taxon>Agaricomycetes</taxon>
        <taxon>Agaricomycetidae</taxon>
        <taxon>Agaricales</taxon>
        <taxon>Marasmiineae</taxon>
        <taxon>Marasmiaceae</taxon>
        <taxon>Marasmius</taxon>
    </lineage>
</organism>
<keyword evidence="4" id="KW-1185">Reference proteome</keyword>
<protein>
    <recommendedName>
        <fullName evidence="2">DUF7918 domain-containing protein</fullName>
    </recommendedName>
</protein>
<evidence type="ECO:0000259" key="2">
    <source>
        <dbReference type="Pfam" id="PF25534"/>
    </source>
</evidence>
<reference evidence="3 4" key="1">
    <citation type="submission" date="2024-05" db="EMBL/GenBank/DDBJ databases">
        <title>A draft genome resource for the thread blight pathogen Marasmius tenuissimus strain MS-2.</title>
        <authorList>
            <person name="Yulfo-Soto G.E."/>
            <person name="Baruah I.K."/>
            <person name="Amoako-Attah I."/>
            <person name="Bukari Y."/>
            <person name="Meinhardt L.W."/>
            <person name="Bailey B.A."/>
            <person name="Cohen S.P."/>
        </authorList>
    </citation>
    <scope>NUCLEOTIDE SEQUENCE [LARGE SCALE GENOMIC DNA]</scope>
    <source>
        <strain evidence="3 4">MS-2</strain>
    </source>
</reference>
<dbReference type="InterPro" id="IPR057678">
    <property type="entry name" value="DUF7918"/>
</dbReference>